<accession>A0AAV0FAQ2</accession>
<dbReference type="AlphaFoldDB" id="A0AAV0FAQ2"/>
<keyword evidence="3" id="KW-1185">Reference proteome</keyword>
<name>A0AAV0FAQ2_9ASTE</name>
<comment type="caution">
    <text evidence="2">The sequence shown here is derived from an EMBL/GenBank/DDBJ whole genome shotgun (WGS) entry which is preliminary data.</text>
</comment>
<evidence type="ECO:0000313" key="2">
    <source>
        <dbReference type="EMBL" id="CAH9132613.1"/>
    </source>
</evidence>
<dbReference type="Proteomes" id="UP001152523">
    <property type="component" value="Unassembled WGS sequence"/>
</dbReference>
<reference evidence="2" key="1">
    <citation type="submission" date="2022-07" db="EMBL/GenBank/DDBJ databases">
        <authorList>
            <person name="Macas J."/>
            <person name="Novak P."/>
            <person name="Neumann P."/>
        </authorList>
    </citation>
    <scope>NUCLEOTIDE SEQUENCE</scope>
</reference>
<dbReference type="EMBL" id="CAMAPF010000972">
    <property type="protein sequence ID" value="CAH9132613.1"/>
    <property type="molecule type" value="Genomic_DNA"/>
</dbReference>
<evidence type="ECO:0000313" key="3">
    <source>
        <dbReference type="Proteomes" id="UP001152523"/>
    </source>
</evidence>
<evidence type="ECO:0000256" key="1">
    <source>
        <dbReference type="SAM" id="MobiDB-lite"/>
    </source>
</evidence>
<sequence>MQSAWKQCSHPGKTRPVSPSRRSDKQTEHSTGVPLLVHLGNEQRWGKVGSVSCKDGSGPIGAEPAEKESSRWSGRRLRRQEIRRRNRREKAKKRQTIARTTTMINVSFPVYAKFEHVESFLSGTEVVDDEFSAMDSDHYLAFFFL</sequence>
<proteinExistence type="predicted"/>
<protein>
    <submittedName>
        <fullName evidence="2">Uncharacterized protein</fullName>
    </submittedName>
</protein>
<feature type="region of interest" description="Disordered" evidence="1">
    <location>
        <begin position="53"/>
        <end position="96"/>
    </location>
</feature>
<feature type="compositionally biased region" description="Basic residues" evidence="1">
    <location>
        <begin position="73"/>
        <end position="96"/>
    </location>
</feature>
<feature type="region of interest" description="Disordered" evidence="1">
    <location>
        <begin position="1"/>
        <end position="39"/>
    </location>
</feature>
<organism evidence="2 3">
    <name type="scientific">Cuscuta epithymum</name>
    <dbReference type="NCBI Taxonomy" id="186058"/>
    <lineage>
        <taxon>Eukaryota</taxon>
        <taxon>Viridiplantae</taxon>
        <taxon>Streptophyta</taxon>
        <taxon>Embryophyta</taxon>
        <taxon>Tracheophyta</taxon>
        <taxon>Spermatophyta</taxon>
        <taxon>Magnoliopsida</taxon>
        <taxon>eudicotyledons</taxon>
        <taxon>Gunneridae</taxon>
        <taxon>Pentapetalae</taxon>
        <taxon>asterids</taxon>
        <taxon>lamiids</taxon>
        <taxon>Solanales</taxon>
        <taxon>Convolvulaceae</taxon>
        <taxon>Cuscuteae</taxon>
        <taxon>Cuscuta</taxon>
        <taxon>Cuscuta subgen. Cuscuta</taxon>
    </lineage>
</organism>
<gene>
    <name evidence="2" type="ORF">CEPIT_LOCUS32319</name>
</gene>